<protein>
    <submittedName>
        <fullName evidence="2">Uncharacterized protein</fullName>
    </submittedName>
</protein>
<keyword evidence="3" id="KW-1185">Reference proteome</keyword>
<gene>
    <name evidence="2" type="ORF">Adu01nite_47740</name>
</gene>
<dbReference type="RefSeq" id="WP_203729304.1">
    <property type="nucleotide sequence ID" value="NZ_BAAATX010000006.1"/>
</dbReference>
<organism evidence="2 3">
    <name type="scientific">Paractinoplanes durhamensis</name>
    <dbReference type="NCBI Taxonomy" id="113563"/>
    <lineage>
        <taxon>Bacteria</taxon>
        <taxon>Bacillati</taxon>
        <taxon>Actinomycetota</taxon>
        <taxon>Actinomycetes</taxon>
        <taxon>Micromonosporales</taxon>
        <taxon>Micromonosporaceae</taxon>
        <taxon>Paractinoplanes</taxon>
    </lineage>
</organism>
<evidence type="ECO:0000313" key="3">
    <source>
        <dbReference type="Proteomes" id="UP000637628"/>
    </source>
</evidence>
<comment type="caution">
    <text evidence="2">The sequence shown here is derived from an EMBL/GenBank/DDBJ whole genome shotgun (WGS) entry which is preliminary data.</text>
</comment>
<proteinExistence type="predicted"/>
<accession>A0ABQ3Z0Q9</accession>
<dbReference type="EMBL" id="BOML01000038">
    <property type="protein sequence ID" value="GIE03424.1"/>
    <property type="molecule type" value="Genomic_DNA"/>
</dbReference>
<dbReference type="Proteomes" id="UP000637628">
    <property type="component" value="Unassembled WGS sequence"/>
</dbReference>
<name>A0ABQ3Z0Q9_9ACTN</name>
<reference evidence="2 3" key="1">
    <citation type="submission" date="2021-01" db="EMBL/GenBank/DDBJ databases">
        <title>Whole genome shotgun sequence of Actinoplanes durhamensis NBRC 14914.</title>
        <authorList>
            <person name="Komaki H."/>
            <person name="Tamura T."/>
        </authorList>
    </citation>
    <scope>NUCLEOTIDE SEQUENCE [LARGE SCALE GENOMIC DNA]</scope>
    <source>
        <strain evidence="2 3">NBRC 14914</strain>
    </source>
</reference>
<evidence type="ECO:0000313" key="2">
    <source>
        <dbReference type="EMBL" id="GIE03424.1"/>
    </source>
</evidence>
<sequence>MTNASPDLPAVDENGDGWITAWLSPGDLYRGEPLTHEQGGIELYDGSIFVDNRRGLARLGHALVQHFDPPEAVVYIATTDTRHYSWTGIGATADEARDALMAAWHAHAEDTGADPQLLRRDELNLLRGPYGQGFRDHTALPHQRATTRPRHPRTPPANTRRNPSMTTTILVAVLVPADTTVHTIDVHLATSMHLLTPNRYRLGGAFTGAWDPDYDPRTDPANWRPCTTCTATGHLADTRCPDCADTDSTGRRPGTVLAYDDRWIRHPGDLIPLHRLLDPQWRFPTGEHLVPARATTAPDLYVDGFHGLRWLQATTSGEISAGLRAVLHAVVTDRTRPGTDAASDLSGWQLAVVAADITDAEKYAAMPGIGSIVLITDPAHREPDAHPDQLYVVRDDFGAPDHYDLIRHGGVGPYVPGHAIAEIDPARVRLDPAPEHAPPYTPRPPATH</sequence>
<feature type="region of interest" description="Disordered" evidence="1">
    <location>
        <begin position="134"/>
        <end position="163"/>
    </location>
</feature>
<evidence type="ECO:0000256" key="1">
    <source>
        <dbReference type="SAM" id="MobiDB-lite"/>
    </source>
</evidence>